<proteinExistence type="predicted"/>
<organism evidence="1">
    <name type="scientific">Alsobacter sp. KACC 23698</name>
    <dbReference type="NCBI Taxonomy" id="3149229"/>
    <lineage>
        <taxon>Bacteria</taxon>
        <taxon>Pseudomonadati</taxon>
        <taxon>Pseudomonadota</taxon>
        <taxon>Alphaproteobacteria</taxon>
        <taxon>Hyphomicrobiales</taxon>
        <taxon>Alsobacteraceae</taxon>
        <taxon>Alsobacter</taxon>
    </lineage>
</organism>
<evidence type="ECO:0000313" key="1">
    <source>
        <dbReference type="EMBL" id="XBO40508.1"/>
    </source>
</evidence>
<accession>A0AAU7JJN6</accession>
<gene>
    <name evidence="1" type="ORF">ABEG18_07020</name>
</gene>
<protein>
    <submittedName>
        <fullName evidence="1">Uncharacterized protein</fullName>
    </submittedName>
</protein>
<dbReference type="RefSeq" id="WP_406857369.1">
    <property type="nucleotide sequence ID" value="NZ_CP157484.1"/>
</dbReference>
<dbReference type="EMBL" id="CP157484">
    <property type="protein sequence ID" value="XBO40508.1"/>
    <property type="molecule type" value="Genomic_DNA"/>
</dbReference>
<name>A0AAU7JJN6_9HYPH</name>
<reference evidence="1" key="1">
    <citation type="submission" date="2024-05" db="EMBL/GenBank/DDBJ databases">
        <authorList>
            <person name="Kim S."/>
            <person name="Heo J."/>
            <person name="Choi H."/>
            <person name="Choi Y."/>
            <person name="Kwon S.-W."/>
            <person name="Kim Y."/>
        </authorList>
    </citation>
    <scope>NUCLEOTIDE SEQUENCE</scope>
    <source>
        <strain evidence="1">KACC 23698</strain>
    </source>
</reference>
<sequence>MRVVTALSRLPGFVARVLVELGREQYPAAMAVDFPGRGAGSVPSGVVIASRFEARPCDASGAARPRSPAQG</sequence>
<dbReference type="AlphaFoldDB" id="A0AAU7JJN6"/>